<gene>
    <name evidence="2" type="ORF">SORBI_3004G065650</name>
</gene>
<dbReference type="InParanoid" id="A0A1Z5RL74"/>
<dbReference type="EMBL" id="CM000763">
    <property type="protein sequence ID" value="OQU84493.1"/>
    <property type="molecule type" value="Genomic_DNA"/>
</dbReference>
<accession>A0A1Z5RL74</accession>
<evidence type="ECO:0008006" key="4">
    <source>
        <dbReference type="Google" id="ProtNLM"/>
    </source>
</evidence>
<keyword evidence="3" id="KW-1185">Reference proteome</keyword>
<evidence type="ECO:0000313" key="3">
    <source>
        <dbReference type="Proteomes" id="UP000000768"/>
    </source>
</evidence>
<evidence type="ECO:0000256" key="1">
    <source>
        <dbReference type="SAM" id="SignalP"/>
    </source>
</evidence>
<dbReference type="Proteomes" id="UP000000768">
    <property type="component" value="Chromosome 4"/>
</dbReference>
<dbReference type="Gramene" id="OQU84493">
    <property type="protein sequence ID" value="OQU84493"/>
    <property type="gene ID" value="SORBI_3004G065650"/>
</dbReference>
<sequence>MSHFLIALFDFLLVCHTFNINNLPFCLEHHMFVLVSIVLCIEDCSFARTNVVSVHNVFEIMIVIPSRSVKIFRSRTKKRHL</sequence>
<protein>
    <recommendedName>
        <fullName evidence="4">Secreted protein</fullName>
    </recommendedName>
</protein>
<keyword evidence="1" id="KW-0732">Signal</keyword>
<reference evidence="2 3" key="1">
    <citation type="journal article" date="2009" name="Nature">
        <title>The Sorghum bicolor genome and the diversification of grasses.</title>
        <authorList>
            <person name="Paterson A.H."/>
            <person name="Bowers J.E."/>
            <person name="Bruggmann R."/>
            <person name="Dubchak I."/>
            <person name="Grimwood J."/>
            <person name="Gundlach H."/>
            <person name="Haberer G."/>
            <person name="Hellsten U."/>
            <person name="Mitros T."/>
            <person name="Poliakov A."/>
            <person name="Schmutz J."/>
            <person name="Spannagl M."/>
            <person name="Tang H."/>
            <person name="Wang X."/>
            <person name="Wicker T."/>
            <person name="Bharti A.K."/>
            <person name="Chapman J."/>
            <person name="Feltus F.A."/>
            <person name="Gowik U."/>
            <person name="Grigoriev I.V."/>
            <person name="Lyons E."/>
            <person name="Maher C.A."/>
            <person name="Martis M."/>
            <person name="Narechania A."/>
            <person name="Otillar R.P."/>
            <person name="Penning B.W."/>
            <person name="Salamov A.A."/>
            <person name="Wang Y."/>
            <person name="Zhang L."/>
            <person name="Carpita N.C."/>
            <person name="Freeling M."/>
            <person name="Gingle A.R."/>
            <person name="Hash C.T."/>
            <person name="Keller B."/>
            <person name="Klein P."/>
            <person name="Kresovich S."/>
            <person name="McCann M.C."/>
            <person name="Ming R."/>
            <person name="Peterson D.G."/>
            <person name="Mehboob-ur-Rahman"/>
            <person name="Ware D."/>
            <person name="Westhoff P."/>
            <person name="Mayer K.F."/>
            <person name="Messing J."/>
            <person name="Rokhsar D.S."/>
        </authorList>
    </citation>
    <scope>NUCLEOTIDE SEQUENCE [LARGE SCALE GENOMIC DNA]</scope>
    <source>
        <strain evidence="3">cv. BTx623</strain>
    </source>
</reference>
<dbReference type="AlphaFoldDB" id="A0A1Z5RL74"/>
<name>A0A1Z5RL74_SORBI</name>
<dbReference type="EMBL" id="CM000763">
    <property type="protein sequence ID" value="OQU84494.1"/>
    <property type="molecule type" value="Genomic_DNA"/>
</dbReference>
<feature type="chain" id="PRO_5011909284" description="Secreted protein" evidence="1">
    <location>
        <begin position="18"/>
        <end position="81"/>
    </location>
</feature>
<reference evidence="2" key="2">
    <citation type="submission" date="2017-02" db="EMBL/GenBank/DDBJ databases">
        <title>WGS assembly of Sorghum bicolor.</title>
        <authorList>
            <person name="Paterson A."/>
            <person name="Mullet J."/>
            <person name="Bowers J."/>
            <person name="Bruggmann R."/>
            <person name="Dubchak I."/>
            <person name="Grimwood J."/>
            <person name="Gundlach H."/>
            <person name="Haberer G."/>
            <person name="Hellsten U."/>
            <person name="Mitros T."/>
            <person name="Poliakov A."/>
            <person name="Schmutz J."/>
            <person name="Spannagl M."/>
            <person name="Tang H."/>
            <person name="Wang X."/>
            <person name="Wicker T."/>
            <person name="Bharti A."/>
            <person name="Chapman J."/>
            <person name="Feltus F."/>
            <person name="Gowik U."/>
            <person name="Grigoriev I."/>
            <person name="Lyons E."/>
            <person name="Maher C."/>
            <person name="Martis M."/>
            <person name="Narechania A."/>
            <person name="Otillar R."/>
            <person name="Penning B."/>
            <person name="Salamov A."/>
            <person name="Wang Y."/>
            <person name="Zhang L."/>
            <person name="Carpita N."/>
            <person name="Freeling M."/>
            <person name="Gingle A."/>
            <person name="Hash C."/>
            <person name="Keller B."/>
            <person name="Klein P."/>
            <person name="Kresovich S."/>
            <person name="Mccann M."/>
            <person name="Ming R."/>
            <person name="Peterson D."/>
            <person name="Rahman M."/>
            <person name="Ware D."/>
            <person name="Westhoff P."/>
            <person name="Mayer K."/>
            <person name="Messing J."/>
            <person name="Sims D."/>
            <person name="Jenkins J."/>
            <person name="Shu S."/>
            <person name="Rokhsar D."/>
        </authorList>
    </citation>
    <scope>NUCLEOTIDE SEQUENCE</scope>
</reference>
<proteinExistence type="predicted"/>
<dbReference type="Gramene" id="OQU84494">
    <property type="protein sequence ID" value="OQU84494"/>
    <property type="gene ID" value="SORBI_3004G065650"/>
</dbReference>
<reference evidence="3" key="3">
    <citation type="journal article" date="2018" name="Plant J.">
        <title>The Sorghum bicolor reference genome: improved assembly, gene annotations, a transcriptome atlas, and signatures of genome organization.</title>
        <authorList>
            <person name="McCormick R.F."/>
            <person name="Truong S.K."/>
            <person name="Sreedasyam A."/>
            <person name="Jenkins J."/>
            <person name="Shu S."/>
            <person name="Sims D."/>
            <person name="Kennedy M."/>
            <person name="Amirebrahimi M."/>
            <person name="Weers B.D."/>
            <person name="McKinley B."/>
            <person name="Mattison A."/>
            <person name="Morishige D.T."/>
            <person name="Grimwood J."/>
            <person name="Schmutz J."/>
            <person name="Mullet J.E."/>
        </authorList>
    </citation>
    <scope>NUCLEOTIDE SEQUENCE [LARGE SCALE GENOMIC DNA]</scope>
    <source>
        <strain evidence="3">cv. BTx623</strain>
    </source>
</reference>
<feature type="signal peptide" evidence="1">
    <location>
        <begin position="1"/>
        <end position="17"/>
    </location>
</feature>
<organism evidence="2 3">
    <name type="scientific">Sorghum bicolor</name>
    <name type="common">Sorghum</name>
    <name type="synonym">Sorghum vulgare</name>
    <dbReference type="NCBI Taxonomy" id="4558"/>
    <lineage>
        <taxon>Eukaryota</taxon>
        <taxon>Viridiplantae</taxon>
        <taxon>Streptophyta</taxon>
        <taxon>Embryophyta</taxon>
        <taxon>Tracheophyta</taxon>
        <taxon>Spermatophyta</taxon>
        <taxon>Magnoliopsida</taxon>
        <taxon>Liliopsida</taxon>
        <taxon>Poales</taxon>
        <taxon>Poaceae</taxon>
        <taxon>PACMAD clade</taxon>
        <taxon>Panicoideae</taxon>
        <taxon>Andropogonodae</taxon>
        <taxon>Andropogoneae</taxon>
        <taxon>Sorghinae</taxon>
        <taxon>Sorghum</taxon>
    </lineage>
</organism>
<evidence type="ECO:0000313" key="2">
    <source>
        <dbReference type="EMBL" id="OQU84494.1"/>
    </source>
</evidence>